<dbReference type="AlphaFoldDB" id="R0K9N0"/>
<dbReference type="EMBL" id="KB908615">
    <property type="protein sequence ID" value="EOA86104.1"/>
    <property type="molecule type" value="Genomic_DNA"/>
</dbReference>
<dbReference type="InterPro" id="IPR001138">
    <property type="entry name" value="Zn2Cys6_DnaBD"/>
</dbReference>
<dbReference type="STRING" id="671987.R0K9N0"/>
<reference evidence="8 9" key="2">
    <citation type="journal article" date="2013" name="PLoS Genet.">
        <title>Comparative genome structure, secondary metabolite, and effector coding capacity across Cochliobolus pathogens.</title>
        <authorList>
            <person name="Condon B.J."/>
            <person name="Leng Y."/>
            <person name="Wu D."/>
            <person name="Bushley K.E."/>
            <person name="Ohm R.A."/>
            <person name="Otillar R."/>
            <person name="Martin J."/>
            <person name="Schackwitz W."/>
            <person name="Grimwood J."/>
            <person name="MohdZainudin N."/>
            <person name="Xue C."/>
            <person name="Wang R."/>
            <person name="Manning V.A."/>
            <person name="Dhillon B."/>
            <person name="Tu Z.J."/>
            <person name="Steffenson B.J."/>
            <person name="Salamov A."/>
            <person name="Sun H."/>
            <person name="Lowry S."/>
            <person name="LaButti K."/>
            <person name="Han J."/>
            <person name="Copeland A."/>
            <person name="Lindquist E."/>
            <person name="Barry K."/>
            <person name="Schmutz J."/>
            <person name="Baker S.E."/>
            <person name="Ciuffetti L.M."/>
            <person name="Grigoriev I.V."/>
            <person name="Zhong S."/>
            <person name="Turgeon B.G."/>
        </authorList>
    </citation>
    <scope>NUCLEOTIDE SEQUENCE [LARGE SCALE GENOMIC DNA]</scope>
    <source>
        <strain evidence="9">28A</strain>
    </source>
</reference>
<evidence type="ECO:0000259" key="7">
    <source>
        <dbReference type="PROSITE" id="PS50048"/>
    </source>
</evidence>
<dbReference type="InterPro" id="IPR050815">
    <property type="entry name" value="TF_fung"/>
</dbReference>
<evidence type="ECO:0000256" key="5">
    <source>
        <dbReference type="ARBA" id="ARBA00023242"/>
    </source>
</evidence>
<dbReference type="eggNOG" id="ENOG502SPPC">
    <property type="taxonomic scope" value="Eukaryota"/>
</dbReference>
<dbReference type="OrthoDB" id="4356994at2759"/>
<dbReference type="RefSeq" id="XP_008026276.1">
    <property type="nucleotide sequence ID" value="XM_008028085.1"/>
</dbReference>
<evidence type="ECO:0000256" key="3">
    <source>
        <dbReference type="ARBA" id="ARBA00023015"/>
    </source>
</evidence>
<dbReference type="SMART" id="SM00066">
    <property type="entry name" value="GAL4"/>
    <property type="match status" value="1"/>
</dbReference>
<accession>R0K9N0</accession>
<comment type="subcellular location">
    <subcellularLocation>
        <location evidence="1">Nucleus</location>
    </subcellularLocation>
</comment>
<dbReference type="CDD" id="cd12148">
    <property type="entry name" value="fungal_TF_MHR"/>
    <property type="match status" value="1"/>
</dbReference>
<evidence type="ECO:0000256" key="4">
    <source>
        <dbReference type="ARBA" id="ARBA00023163"/>
    </source>
</evidence>
<dbReference type="PANTHER" id="PTHR47338">
    <property type="entry name" value="ZN(II)2CYS6 TRANSCRIPTION FACTOR (EUROFUNG)-RELATED"/>
    <property type="match status" value="1"/>
</dbReference>
<dbReference type="CDD" id="cd00067">
    <property type="entry name" value="GAL4"/>
    <property type="match status" value="1"/>
</dbReference>
<dbReference type="GO" id="GO:0005634">
    <property type="term" value="C:nucleus"/>
    <property type="evidence" value="ECO:0007669"/>
    <property type="project" value="UniProtKB-SubCell"/>
</dbReference>
<evidence type="ECO:0000256" key="6">
    <source>
        <dbReference type="SAM" id="MobiDB-lite"/>
    </source>
</evidence>
<dbReference type="Proteomes" id="UP000016935">
    <property type="component" value="Unassembled WGS sequence"/>
</dbReference>
<dbReference type="SMART" id="SM00906">
    <property type="entry name" value="Fungal_trans"/>
    <property type="match status" value="1"/>
</dbReference>
<protein>
    <recommendedName>
        <fullName evidence="7">Zn(2)-C6 fungal-type domain-containing protein</fullName>
    </recommendedName>
</protein>
<dbReference type="Pfam" id="PF00172">
    <property type="entry name" value="Zn_clus"/>
    <property type="match status" value="1"/>
</dbReference>
<dbReference type="PANTHER" id="PTHR47338:SF10">
    <property type="entry name" value="TRANSCRIPTION FACTOR DOMAIN-CONTAINING PROTEIN-RELATED"/>
    <property type="match status" value="1"/>
</dbReference>
<evidence type="ECO:0000313" key="8">
    <source>
        <dbReference type="EMBL" id="EOA86104.1"/>
    </source>
</evidence>
<evidence type="ECO:0000256" key="2">
    <source>
        <dbReference type="ARBA" id="ARBA00022723"/>
    </source>
</evidence>
<gene>
    <name evidence="8" type="ORF">SETTUDRAFT_39863</name>
</gene>
<feature type="compositionally biased region" description="Low complexity" evidence="6">
    <location>
        <begin position="92"/>
        <end position="108"/>
    </location>
</feature>
<keyword evidence="2" id="KW-0479">Metal-binding</keyword>
<dbReference type="HOGENOM" id="CLU_033648_0_0_1"/>
<dbReference type="GO" id="GO:0000981">
    <property type="term" value="F:DNA-binding transcription factor activity, RNA polymerase II-specific"/>
    <property type="evidence" value="ECO:0007669"/>
    <property type="project" value="InterPro"/>
</dbReference>
<evidence type="ECO:0000256" key="1">
    <source>
        <dbReference type="ARBA" id="ARBA00004123"/>
    </source>
</evidence>
<dbReference type="GO" id="GO:0008270">
    <property type="term" value="F:zinc ion binding"/>
    <property type="evidence" value="ECO:0007669"/>
    <property type="project" value="InterPro"/>
</dbReference>
<dbReference type="PROSITE" id="PS50048">
    <property type="entry name" value="ZN2_CY6_FUNGAL_2"/>
    <property type="match status" value="1"/>
</dbReference>
<evidence type="ECO:0000313" key="9">
    <source>
        <dbReference type="Proteomes" id="UP000016935"/>
    </source>
</evidence>
<proteinExistence type="predicted"/>
<dbReference type="Gene3D" id="4.10.240.10">
    <property type="entry name" value="Zn(2)-C6 fungal-type DNA-binding domain"/>
    <property type="match status" value="1"/>
</dbReference>
<dbReference type="GO" id="GO:0006351">
    <property type="term" value="P:DNA-templated transcription"/>
    <property type="evidence" value="ECO:0007669"/>
    <property type="project" value="InterPro"/>
</dbReference>
<sequence>MAVTHDSPTDGLYRCEPCRDRKVKCNRVFPSCGRCIRLGFTCSYRDRISQRATQSAIISHLQERVRKQEALLALQSAANKPPSVTLMTTQAPSPSITSPSPHSGPSPSACVEKQRADSGAGSAMAEYNAAWFAGTTFDDSLGSMPTTIDWDMEIMSMRPDGAHITEDWLASTTSGQPLLSTPPAIIAAKDMDELHAIFFARIHPVMPIINEGQFRKDLQDSPHAVAVQSVSCTAALLATTVPEAQASLKQSCYVLARYYVDQCEAEEGFHPSWCMHFLRALLFLTRFEINNRSCARAWLTLGRAIRLAKIMRLDQIDCANEPLFPNVSLPEIVSPAAQTAVELEERRRCLWALYILEGLASIYTGTPGLLDESRLQVSLPSPGELDKDFQSSSLPHLGEAHTIAKSEILSPFCGLVLVVSVLRKVIYHTSQPSLPSSTSGFGYSCNLPGFWDRHFSLLRILKVVEALIEPLSLSRTLRSCAVAFNLHLVFHAVKVNLYEAAIDESERQELPFTEIDTNMDQLTSNALKIATACDNLSLSGAFVGWPLYTAIKALSRGASPDQSNPRASAIRILYDSLDDVEPSDGAWHRLLSQSCPSPRP</sequence>
<reference evidence="8 9" key="1">
    <citation type="journal article" date="2012" name="PLoS Pathog.">
        <title>Diverse lifestyles and strategies of plant pathogenesis encoded in the genomes of eighteen Dothideomycetes fungi.</title>
        <authorList>
            <person name="Ohm R.A."/>
            <person name="Feau N."/>
            <person name="Henrissat B."/>
            <person name="Schoch C.L."/>
            <person name="Horwitz B.A."/>
            <person name="Barry K.W."/>
            <person name="Condon B.J."/>
            <person name="Copeland A.C."/>
            <person name="Dhillon B."/>
            <person name="Glaser F."/>
            <person name="Hesse C.N."/>
            <person name="Kosti I."/>
            <person name="LaButti K."/>
            <person name="Lindquist E.A."/>
            <person name="Lucas S."/>
            <person name="Salamov A.A."/>
            <person name="Bradshaw R.E."/>
            <person name="Ciuffetti L."/>
            <person name="Hamelin R.C."/>
            <person name="Kema G.H.J."/>
            <person name="Lawrence C."/>
            <person name="Scott J.A."/>
            <person name="Spatafora J.W."/>
            <person name="Turgeon B.G."/>
            <person name="de Wit P.J.G.M."/>
            <person name="Zhong S."/>
            <person name="Goodwin S.B."/>
            <person name="Grigoriev I.V."/>
        </authorList>
    </citation>
    <scope>NUCLEOTIDE SEQUENCE [LARGE SCALE GENOMIC DNA]</scope>
    <source>
        <strain evidence="9">28A</strain>
    </source>
</reference>
<dbReference type="GO" id="GO:0003677">
    <property type="term" value="F:DNA binding"/>
    <property type="evidence" value="ECO:0007669"/>
    <property type="project" value="InterPro"/>
</dbReference>
<dbReference type="SUPFAM" id="SSF57701">
    <property type="entry name" value="Zn2/Cys6 DNA-binding domain"/>
    <property type="match status" value="1"/>
</dbReference>
<keyword evidence="9" id="KW-1185">Reference proteome</keyword>
<keyword evidence="4" id="KW-0804">Transcription</keyword>
<name>R0K9N0_EXST2</name>
<organism evidence="8 9">
    <name type="scientific">Exserohilum turcicum (strain 28A)</name>
    <name type="common">Northern leaf blight fungus</name>
    <name type="synonym">Setosphaeria turcica</name>
    <dbReference type="NCBI Taxonomy" id="671987"/>
    <lineage>
        <taxon>Eukaryota</taxon>
        <taxon>Fungi</taxon>
        <taxon>Dikarya</taxon>
        <taxon>Ascomycota</taxon>
        <taxon>Pezizomycotina</taxon>
        <taxon>Dothideomycetes</taxon>
        <taxon>Pleosporomycetidae</taxon>
        <taxon>Pleosporales</taxon>
        <taxon>Pleosporineae</taxon>
        <taxon>Pleosporaceae</taxon>
        <taxon>Exserohilum</taxon>
    </lineage>
</organism>
<dbReference type="InterPro" id="IPR007219">
    <property type="entry name" value="XnlR_reg_dom"/>
</dbReference>
<feature type="domain" description="Zn(2)-C6 fungal-type" evidence="7">
    <location>
        <begin position="14"/>
        <end position="44"/>
    </location>
</feature>
<dbReference type="GeneID" id="19404531"/>
<dbReference type="InterPro" id="IPR036864">
    <property type="entry name" value="Zn2-C6_fun-type_DNA-bd_sf"/>
</dbReference>
<dbReference type="Pfam" id="PF04082">
    <property type="entry name" value="Fungal_trans"/>
    <property type="match status" value="1"/>
</dbReference>
<keyword evidence="3" id="KW-0805">Transcription regulation</keyword>
<feature type="region of interest" description="Disordered" evidence="6">
    <location>
        <begin position="82"/>
        <end position="115"/>
    </location>
</feature>
<keyword evidence="5" id="KW-0539">Nucleus</keyword>